<dbReference type="AlphaFoldDB" id="A0A0L1KF31"/>
<dbReference type="GeneID" id="93685160"/>
<reference evidence="2" key="1">
    <citation type="submission" date="2015-02" db="EMBL/GenBank/DDBJ databases">
        <authorList>
            <person name="Lima A.O."/>
            <person name="Cabral A."/>
            <person name="Porto L.M."/>
            <person name="Silva M.A."/>
        </authorList>
    </citation>
    <scope>NUCLEOTIDE SEQUENCE [LARGE SCALE GENOMIC DNA]</scope>
    <source>
        <strain evidence="2">LAMA 915</strain>
    </source>
</reference>
<sequence>MRRSLVLSTESRRHWFRASLPQRRRAFADIAPVAPVDWRLTAQDVRGAASTYFATLAAVLAFIV</sequence>
<organism evidence="1 2">
    <name type="scientific">Qipengyuania citrea LAMA 915</name>
    <dbReference type="NCBI Taxonomy" id="1306953"/>
    <lineage>
        <taxon>Bacteria</taxon>
        <taxon>Pseudomonadati</taxon>
        <taxon>Pseudomonadota</taxon>
        <taxon>Alphaproteobacteria</taxon>
        <taxon>Sphingomonadales</taxon>
        <taxon>Erythrobacteraceae</taxon>
        <taxon>Qipengyuania</taxon>
    </lineage>
</organism>
<evidence type="ECO:0000313" key="2">
    <source>
        <dbReference type="Proteomes" id="UP000037446"/>
    </source>
</evidence>
<dbReference type="EMBL" id="JYNE01000022">
    <property type="protein sequence ID" value="KNH02568.1"/>
    <property type="molecule type" value="Genomic_DNA"/>
</dbReference>
<comment type="caution">
    <text evidence="1">The sequence shown here is derived from an EMBL/GenBank/DDBJ whole genome shotgun (WGS) entry which is preliminary data.</text>
</comment>
<proteinExistence type="predicted"/>
<protein>
    <submittedName>
        <fullName evidence="1">Glutamine synthetase</fullName>
    </submittedName>
</protein>
<accession>A0A0L1KF31</accession>
<dbReference type="PATRIC" id="fig|1306953.7.peg.354"/>
<evidence type="ECO:0000313" key="1">
    <source>
        <dbReference type="EMBL" id="KNH02568.1"/>
    </source>
</evidence>
<gene>
    <name evidence="1" type="ORF">J121_350</name>
</gene>
<dbReference type="Proteomes" id="UP000037446">
    <property type="component" value="Unassembled WGS sequence"/>
</dbReference>
<dbReference type="RefSeq" id="WP_050599991.1">
    <property type="nucleotide sequence ID" value="NZ_JYNE01000022.1"/>
</dbReference>
<name>A0A0L1KF31_9SPHN</name>